<dbReference type="EMBL" id="JAUSUD010000004">
    <property type="protein sequence ID" value="MDQ0230090.1"/>
    <property type="molecule type" value="Genomic_DNA"/>
</dbReference>
<gene>
    <name evidence="1" type="ORF">J2S19_001342</name>
</gene>
<reference evidence="1 2" key="1">
    <citation type="submission" date="2023-07" db="EMBL/GenBank/DDBJ databases">
        <title>Genomic Encyclopedia of Type Strains, Phase IV (KMG-IV): sequencing the most valuable type-strain genomes for metagenomic binning, comparative biology and taxonomic classification.</title>
        <authorList>
            <person name="Goeker M."/>
        </authorList>
    </citation>
    <scope>NUCLEOTIDE SEQUENCE [LARGE SCALE GENOMIC DNA]</scope>
    <source>
        <strain evidence="1 2">DSM 29005</strain>
    </source>
</reference>
<organism evidence="1 2">
    <name type="scientific">Metabacillus malikii</name>
    <dbReference type="NCBI Taxonomy" id="1504265"/>
    <lineage>
        <taxon>Bacteria</taxon>
        <taxon>Bacillati</taxon>
        <taxon>Bacillota</taxon>
        <taxon>Bacilli</taxon>
        <taxon>Bacillales</taxon>
        <taxon>Bacillaceae</taxon>
        <taxon>Metabacillus</taxon>
    </lineage>
</organism>
<evidence type="ECO:0000313" key="1">
    <source>
        <dbReference type="EMBL" id="MDQ0230090.1"/>
    </source>
</evidence>
<dbReference type="Proteomes" id="UP001234495">
    <property type="component" value="Unassembled WGS sequence"/>
</dbReference>
<evidence type="ECO:0000313" key="2">
    <source>
        <dbReference type="Proteomes" id="UP001234495"/>
    </source>
</evidence>
<name>A0ABT9ZFQ5_9BACI</name>
<accession>A0ABT9ZFQ5</accession>
<protein>
    <submittedName>
        <fullName evidence="1">Uncharacterized protein</fullName>
    </submittedName>
</protein>
<sequence length="81" mass="9492">MSSVDQYELGKKVYQDWRMKVDDHNSYEIVRELGDEHLNVEKLKQGFIDERCACLKKQADFDDIECFYGALQEISTGLINK</sequence>
<proteinExistence type="predicted"/>
<dbReference type="RefSeq" id="WP_307338882.1">
    <property type="nucleotide sequence ID" value="NZ_JAUSUD010000004.1"/>
</dbReference>
<comment type="caution">
    <text evidence="1">The sequence shown here is derived from an EMBL/GenBank/DDBJ whole genome shotgun (WGS) entry which is preliminary data.</text>
</comment>
<keyword evidence="2" id="KW-1185">Reference proteome</keyword>